<evidence type="ECO:0000313" key="16">
    <source>
        <dbReference type="EMBL" id="KAF7258426.1"/>
    </source>
</evidence>
<evidence type="ECO:0000256" key="5">
    <source>
        <dbReference type="ARBA" id="ARBA00022833"/>
    </source>
</evidence>
<evidence type="ECO:0000256" key="6">
    <source>
        <dbReference type="ARBA" id="ARBA00023015"/>
    </source>
</evidence>
<dbReference type="InterPro" id="IPR011011">
    <property type="entry name" value="Znf_FYVE_PHD"/>
</dbReference>
<evidence type="ECO:0000256" key="13">
    <source>
        <dbReference type="SAM" id="MobiDB-lite"/>
    </source>
</evidence>
<evidence type="ECO:0000256" key="4">
    <source>
        <dbReference type="ARBA" id="ARBA00022771"/>
    </source>
</evidence>
<proteinExistence type="predicted"/>
<feature type="region of interest" description="Disordered" evidence="13">
    <location>
        <begin position="573"/>
        <end position="592"/>
    </location>
</feature>
<evidence type="ECO:0000256" key="10">
    <source>
        <dbReference type="ARBA" id="ARBA00023828"/>
    </source>
</evidence>
<evidence type="ECO:0000256" key="2">
    <source>
        <dbReference type="ARBA" id="ARBA00022553"/>
    </source>
</evidence>
<keyword evidence="9" id="KW-0539">Nucleus</keyword>
<dbReference type="InterPro" id="IPR013083">
    <property type="entry name" value="Znf_RING/FYVE/PHD"/>
</dbReference>
<evidence type="ECO:0000256" key="7">
    <source>
        <dbReference type="ARBA" id="ARBA00023125"/>
    </source>
</evidence>
<keyword evidence="17" id="KW-1185">Reference proteome</keyword>
<keyword evidence="3" id="KW-0479">Metal-binding</keyword>
<dbReference type="Pfam" id="PF02008">
    <property type="entry name" value="zf-CXXC"/>
    <property type="match status" value="1"/>
</dbReference>
<feature type="region of interest" description="Disordered" evidence="13">
    <location>
        <begin position="87"/>
        <end position="150"/>
    </location>
</feature>
<dbReference type="PROSITE" id="PS51058">
    <property type="entry name" value="ZF_CXXC"/>
    <property type="match status" value="1"/>
</dbReference>
<dbReference type="PROSITE" id="PS01359">
    <property type="entry name" value="ZF_PHD_1"/>
    <property type="match status" value="1"/>
</dbReference>
<keyword evidence="7" id="KW-0238">DNA-binding</keyword>
<feature type="compositionally biased region" description="Polar residues" evidence="13">
    <location>
        <begin position="576"/>
        <end position="592"/>
    </location>
</feature>
<dbReference type="SUPFAM" id="SSF57903">
    <property type="entry name" value="FYVE/PHD zinc finger"/>
    <property type="match status" value="1"/>
</dbReference>
<organism evidence="16 17">
    <name type="scientific">Paragonimus skrjabini miyazakii</name>
    <dbReference type="NCBI Taxonomy" id="59628"/>
    <lineage>
        <taxon>Eukaryota</taxon>
        <taxon>Metazoa</taxon>
        <taxon>Spiralia</taxon>
        <taxon>Lophotrochozoa</taxon>
        <taxon>Platyhelminthes</taxon>
        <taxon>Trematoda</taxon>
        <taxon>Digenea</taxon>
        <taxon>Plagiorchiida</taxon>
        <taxon>Troglotremata</taxon>
        <taxon>Troglotrematidae</taxon>
        <taxon>Paragonimus</taxon>
    </lineage>
</organism>
<dbReference type="Proteomes" id="UP000822476">
    <property type="component" value="Unassembled WGS sequence"/>
</dbReference>
<dbReference type="EMBL" id="JTDE01001728">
    <property type="protein sequence ID" value="KAF7258426.1"/>
    <property type="molecule type" value="Genomic_DNA"/>
</dbReference>
<feature type="domain" description="CXXC-type" evidence="15">
    <location>
        <begin position="211"/>
        <end position="259"/>
    </location>
</feature>
<dbReference type="Gene3D" id="3.30.40.10">
    <property type="entry name" value="Zinc/RING finger domain, C3HC4 (zinc finger)"/>
    <property type="match status" value="1"/>
</dbReference>
<dbReference type="InterPro" id="IPR037869">
    <property type="entry name" value="Spp1/CFP1"/>
</dbReference>
<evidence type="ECO:0000256" key="1">
    <source>
        <dbReference type="ARBA" id="ARBA00004123"/>
    </source>
</evidence>
<dbReference type="PANTHER" id="PTHR46174">
    <property type="entry name" value="CXXC-TYPE ZINC FINGER PROTEIN 1"/>
    <property type="match status" value="1"/>
</dbReference>
<dbReference type="GO" id="GO:0048188">
    <property type="term" value="C:Set1C/COMPASS complex"/>
    <property type="evidence" value="ECO:0007669"/>
    <property type="project" value="InterPro"/>
</dbReference>
<reference evidence="16" key="1">
    <citation type="submission" date="2019-07" db="EMBL/GenBank/DDBJ databases">
        <title>Annotation for the trematode Paragonimus miyazaki's.</title>
        <authorList>
            <person name="Choi Y.-J."/>
        </authorList>
    </citation>
    <scope>NUCLEOTIDE SEQUENCE</scope>
    <source>
        <strain evidence="16">Japan</strain>
    </source>
</reference>
<feature type="region of interest" description="Disordered" evidence="13">
    <location>
        <begin position="264"/>
        <end position="283"/>
    </location>
</feature>
<dbReference type="GO" id="GO:0008270">
    <property type="term" value="F:zinc ion binding"/>
    <property type="evidence" value="ECO:0007669"/>
    <property type="project" value="UniProtKB-KW"/>
</dbReference>
<feature type="compositionally biased region" description="Low complexity" evidence="13">
    <location>
        <begin position="87"/>
        <end position="99"/>
    </location>
</feature>
<keyword evidence="5" id="KW-0862">Zinc</keyword>
<evidence type="ECO:0000259" key="14">
    <source>
        <dbReference type="PROSITE" id="PS50016"/>
    </source>
</evidence>
<dbReference type="OrthoDB" id="419183at2759"/>
<comment type="caution">
    <text evidence="16">The sequence shown here is derived from an EMBL/GenBank/DDBJ whole genome shotgun (WGS) entry which is preliminary data.</text>
</comment>
<dbReference type="InterPro" id="IPR002857">
    <property type="entry name" value="Znf_CXXC"/>
</dbReference>
<dbReference type="InterPro" id="IPR001965">
    <property type="entry name" value="Znf_PHD"/>
</dbReference>
<accession>A0A8S9YYM3</accession>
<dbReference type="GO" id="GO:0045893">
    <property type="term" value="P:positive regulation of DNA-templated transcription"/>
    <property type="evidence" value="ECO:0007669"/>
    <property type="project" value="TreeGrafter"/>
</dbReference>
<comment type="subcellular location">
    <subcellularLocation>
        <location evidence="1">Nucleus</location>
    </subcellularLocation>
</comment>
<keyword evidence="6" id="KW-0805">Transcription regulation</keyword>
<evidence type="ECO:0000256" key="12">
    <source>
        <dbReference type="PROSITE-ProRule" id="PRU00509"/>
    </source>
</evidence>
<feature type="domain" description="PHD-type" evidence="14">
    <location>
        <begin position="21"/>
        <end position="71"/>
    </location>
</feature>
<dbReference type="FunFam" id="3.30.40.10:FF:000138">
    <property type="entry name" value="CXXC-type zinc finger protein 1"/>
    <property type="match status" value="1"/>
</dbReference>
<dbReference type="GO" id="GO:0003677">
    <property type="term" value="F:DNA binding"/>
    <property type="evidence" value="ECO:0007669"/>
    <property type="project" value="UniProtKB-KW"/>
</dbReference>
<gene>
    <name evidence="16" type="ORF">EG68_04531</name>
</gene>
<feature type="compositionally biased region" description="Basic and acidic residues" evidence="13">
    <location>
        <begin position="128"/>
        <end position="149"/>
    </location>
</feature>
<dbReference type="Pfam" id="PF00628">
    <property type="entry name" value="PHD"/>
    <property type="match status" value="1"/>
</dbReference>
<dbReference type="PANTHER" id="PTHR46174:SF1">
    <property type="entry name" value="CXXC-TYPE ZINC FINGER PROTEIN 1"/>
    <property type="match status" value="1"/>
</dbReference>
<keyword evidence="4 12" id="KW-0863">Zinc-finger</keyword>
<dbReference type="AlphaFoldDB" id="A0A8S9YYM3"/>
<keyword evidence="8" id="KW-0804">Transcription</keyword>
<dbReference type="InterPro" id="IPR019787">
    <property type="entry name" value="Znf_PHD-finger"/>
</dbReference>
<protein>
    <recommendedName>
        <fullName evidence="10">CXXC-type zinc finger protein 1</fullName>
    </recommendedName>
    <alternativeName>
        <fullName evidence="11">PHD finger and CXXC domain-containing protein 1</fullName>
    </alternativeName>
</protein>
<sequence length="789" mass="86979">MQKRKRTTSKKVTEDVAPDLPVYCICRSTDIDRFMIACDRCEEWYHGDCISVTSKQAEQIKTFYCHQCRLKDASLEIVYNSARSQRVRSRQNVSPSSSSECVYPDQPSSVKPNKSKRSVPSSTNQDVIQRKAKLERESPPQASCERKYAPMDPKVSPASIIDGYGDCTGHSSPSLGYFPRNYWSRDAEQFKFEEAHVPSLSQSQPTSKSRAGSPRVRSCGMCSGCQRPEDCGKCDYCRDRRKFGGPNRMRQKCRLRQCMESANSLKSKNSSQAPSSRRRKQQTLQGVLLGSSPSHLPQYADFDDEPFEVPTDFSPRPYADHGTSNVYDQHSANQHIAVGSKMRRGDHRLSHTHELDLLSSRPYRLSLDAAGDAMDLLDDDSDDDVMISGLPHCAGPACMSAPVPGGRYCSESCRVKHTKCGSRSVAPRISMQETAIPYNLPYPDHMYCRHHRVYSWHGNGSVAPTPSSYRAVGPSFDPRFSMDDAHMVETIRQPRGHSSFPYSSGQIHHLSHRIPVHNTSHGSILNAPGRLGMESQGRPVLCDNNDTAAFIDSMESVIRRAVVPLELDIDLPPQHPQSTGAPMSPSPGLTSVNPYYTGRGGVDIVRTAVDLRHMGDSEDGLSHEIDDDGVGDRVTPQSGTHYYYMMSYPGDATNGHSSRMNLDGSTGITDGRMESSSVRARSVNHPLLLHDNPDVPNGIDPRYPPVRALSISSTSLRHSDLSASASATTQESCLGSNVPTNNILPAAGTGISSHSMSTYLPGPEEFYTINDSDDLEINWPQETVAGVNA</sequence>
<evidence type="ECO:0000256" key="8">
    <source>
        <dbReference type="ARBA" id="ARBA00023163"/>
    </source>
</evidence>
<evidence type="ECO:0000256" key="3">
    <source>
        <dbReference type="ARBA" id="ARBA00022723"/>
    </source>
</evidence>
<dbReference type="PROSITE" id="PS50016">
    <property type="entry name" value="ZF_PHD_2"/>
    <property type="match status" value="1"/>
</dbReference>
<feature type="compositionally biased region" description="Polar residues" evidence="13">
    <location>
        <begin position="264"/>
        <end position="275"/>
    </location>
</feature>
<dbReference type="SMART" id="SM00249">
    <property type="entry name" value="PHD"/>
    <property type="match status" value="1"/>
</dbReference>
<evidence type="ECO:0000259" key="15">
    <source>
        <dbReference type="PROSITE" id="PS51058"/>
    </source>
</evidence>
<name>A0A8S9YYM3_9TREM</name>
<evidence type="ECO:0000256" key="11">
    <source>
        <dbReference type="ARBA" id="ARBA00081451"/>
    </source>
</evidence>
<evidence type="ECO:0000256" key="9">
    <source>
        <dbReference type="ARBA" id="ARBA00023242"/>
    </source>
</evidence>
<feature type="compositionally biased region" description="Polar residues" evidence="13">
    <location>
        <begin position="106"/>
        <end position="127"/>
    </location>
</feature>
<dbReference type="CDD" id="cd15553">
    <property type="entry name" value="PHD_Cfp1"/>
    <property type="match status" value="1"/>
</dbReference>
<evidence type="ECO:0000313" key="17">
    <source>
        <dbReference type="Proteomes" id="UP000822476"/>
    </source>
</evidence>
<dbReference type="InterPro" id="IPR019786">
    <property type="entry name" value="Zinc_finger_PHD-type_CS"/>
</dbReference>
<keyword evidence="2" id="KW-0597">Phosphoprotein</keyword>